<gene>
    <name evidence="2" type="ORF">CROQUDRAFT_331080</name>
</gene>
<organism evidence="2 3">
    <name type="scientific">Cronartium quercuum f. sp. fusiforme G11</name>
    <dbReference type="NCBI Taxonomy" id="708437"/>
    <lineage>
        <taxon>Eukaryota</taxon>
        <taxon>Fungi</taxon>
        <taxon>Dikarya</taxon>
        <taxon>Basidiomycota</taxon>
        <taxon>Pucciniomycotina</taxon>
        <taxon>Pucciniomycetes</taxon>
        <taxon>Pucciniales</taxon>
        <taxon>Coleosporiaceae</taxon>
        <taxon>Cronartium</taxon>
    </lineage>
</organism>
<sequence length="117" mass="12662">MIKGIAEALSVEEQKSKTLASEIDEIQRGNWDDKLKNVAQRKKILHTLGVTQTADSDDVPISRSRSATPSNPAGSVENNTGSAMHSPLGSEPSEQDSRRPTTPNVYLQVPVTCKMTS</sequence>
<protein>
    <submittedName>
        <fullName evidence="2">Uncharacterized protein</fullName>
    </submittedName>
</protein>
<dbReference type="EMBL" id="MU167228">
    <property type="protein sequence ID" value="KAG0149398.1"/>
    <property type="molecule type" value="Genomic_DNA"/>
</dbReference>
<comment type="caution">
    <text evidence="2">The sequence shown here is derived from an EMBL/GenBank/DDBJ whole genome shotgun (WGS) entry which is preliminary data.</text>
</comment>
<evidence type="ECO:0000313" key="2">
    <source>
        <dbReference type="EMBL" id="KAG0149398.1"/>
    </source>
</evidence>
<reference evidence="2" key="1">
    <citation type="submission" date="2013-11" db="EMBL/GenBank/DDBJ databases">
        <title>Genome sequence of the fusiform rust pathogen reveals effectors for host alternation and coevolution with pine.</title>
        <authorList>
            <consortium name="DOE Joint Genome Institute"/>
            <person name="Smith K."/>
            <person name="Pendleton A."/>
            <person name="Kubisiak T."/>
            <person name="Anderson C."/>
            <person name="Salamov A."/>
            <person name="Aerts A."/>
            <person name="Riley R."/>
            <person name="Clum A."/>
            <person name="Lindquist E."/>
            <person name="Ence D."/>
            <person name="Campbell M."/>
            <person name="Kronenberg Z."/>
            <person name="Feau N."/>
            <person name="Dhillon B."/>
            <person name="Hamelin R."/>
            <person name="Burleigh J."/>
            <person name="Smith J."/>
            <person name="Yandell M."/>
            <person name="Nelson C."/>
            <person name="Grigoriev I."/>
            <person name="Davis J."/>
        </authorList>
    </citation>
    <scope>NUCLEOTIDE SEQUENCE</scope>
    <source>
        <strain evidence="2">G11</strain>
    </source>
</reference>
<dbReference type="AlphaFoldDB" id="A0A9P6NNR4"/>
<feature type="region of interest" description="Disordered" evidence="1">
    <location>
        <begin position="50"/>
        <end position="117"/>
    </location>
</feature>
<dbReference type="Proteomes" id="UP000886653">
    <property type="component" value="Unassembled WGS sequence"/>
</dbReference>
<accession>A0A9P6NNR4</accession>
<proteinExistence type="predicted"/>
<feature type="compositionally biased region" description="Polar residues" evidence="1">
    <location>
        <begin position="63"/>
        <end position="83"/>
    </location>
</feature>
<keyword evidence="3" id="KW-1185">Reference proteome</keyword>
<evidence type="ECO:0000313" key="3">
    <source>
        <dbReference type="Proteomes" id="UP000886653"/>
    </source>
</evidence>
<evidence type="ECO:0000256" key="1">
    <source>
        <dbReference type="SAM" id="MobiDB-lite"/>
    </source>
</evidence>
<name>A0A9P6NNR4_9BASI</name>